<feature type="modified residue" description="4-aspartylphosphate" evidence="2">
    <location>
        <position position="52"/>
    </location>
</feature>
<evidence type="ECO:0000259" key="3">
    <source>
        <dbReference type="PROSITE" id="PS50110"/>
    </source>
</evidence>
<evidence type="ECO:0000313" key="4">
    <source>
        <dbReference type="EMBL" id="HED31317.1"/>
    </source>
</evidence>
<dbReference type="PROSITE" id="PS50110">
    <property type="entry name" value="RESPONSE_REGULATORY"/>
    <property type="match status" value="1"/>
</dbReference>
<reference evidence="4" key="1">
    <citation type="journal article" date="2020" name="mSystems">
        <title>Genome- and Community-Level Interaction Insights into Carbon Utilization and Element Cycling Functions of Hydrothermarchaeota in Hydrothermal Sediment.</title>
        <authorList>
            <person name="Zhou Z."/>
            <person name="Liu Y."/>
            <person name="Xu W."/>
            <person name="Pan J."/>
            <person name="Luo Z.H."/>
            <person name="Li M."/>
        </authorList>
    </citation>
    <scope>NUCLEOTIDE SEQUENCE [LARGE SCALE GENOMIC DNA]</scope>
    <source>
        <strain evidence="4">SpSt-1181</strain>
    </source>
</reference>
<feature type="domain" description="Response regulatory" evidence="3">
    <location>
        <begin position="3"/>
        <end position="120"/>
    </location>
</feature>
<dbReference type="InterPro" id="IPR001789">
    <property type="entry name" value="Sig_transdc_resp-reg_receiver"/>
</dbReference>
<evidence type="ECO:0000256" key="1">
    <source>
        <dbReference type="ARBA" id="ARBA00022553"/>
    </source>
</evidence>
<gene>
    <name evidence="4" type="ORF">ENN50_06505</name>
</gene>
<dbReference type="SMART" id="SM00448">
    <property type="entry name" value="REC"/>
    <property type="match status" value="1"/>
</dbReference>
<dbReference type="EMBL" id="DSBW01000142">
    <property type="protein sequence ID" value="HED31317.1"/>
    <property type="molecule type" value="Genomic_DNA"/>
</dbReference>
<dbReference type="InterPro" id="IPR011006">
    <property type="entry name" value="CheY-like_superfamily"/>
</dbReference>
<proteinExistence type="predicted"/>
<comment type="caution">
    <text evidence="4">The sequence shown here is derived from an EMBL/GenBank/DDBJ whole genome shotgun (WGS) entry which is preliminary data.</text>
</comment>
<dbReference type="Proteomes" id="UP000886335">
    <property type="component" value="Unassembled WGS sequence"/>
</dbReference>
<protein>
    <submittedName>
        <fullName evidence="4">Response regulator</fullName>
    </submittedName>
</protein>
<dbReference type="PANTHER" id="PTHR44591">
    <property type="entry name" value="STRESS RESPONSE REGULATOR PROTEIN 1"/>
    <property type="match status" value="1"/>
</dbReference>
<organism evidence="4">
    <name type="scientific">Prosthecochloris aestuarii</name>
    <dbReference type="NCBI Taxonomy" id="1102"/>
    <lineage>
        <taxon>Bacteria</taxon>
        <taxon>Pseudomonadati</taxon>
        <taxon>Chlorobiota</taxon>
        <taxon>Chlorobiia</taxon>
        <taxon>Chlorobiales</taxon>
        <taxon>Chlorobiaceae</taxon>
        <taxon>Prosthecochloris</taxon>
    </lineage>
</organism>
<name>A0A831SMS8_PROAE</name>
<dbReference type="Gene3D" id="3.40.50.2300">
    <property type="match status" value="1"/>
</dbReference>
<keyword evidence="1 2" id="KW-0597">Phosphoprotein</keyword>
<dbReference type="GO" id="GO:0000160">
    <property type="term" value="P:phosphorelay signal transduction system"/>
    <property type="evidence" value="ECO:0007669"/>
    <property type="project" value="InterPro"/>
</dbReference>
<accession>A0A831SMS8</accession>
<dbReference type="Pfam" id="PF00072">
    <property type="entry name" value="Response_reg"/>
    <property type="match status" value="1"/>
</dbReference>
<dbReference type="AlphaFoldDB" id="A0A831SMS8"/>
<dbReference type="InterPro" id="IPR050595">
    <property type="entry name" value="Bact_response_regulator"/>
</dbReference>
<evidence type="ECO:0000256" key="2">
    <source>
        <dbReference type="PROSITE-ProRule" id="PRU00169"/>
    </source>
</evidence>
<dbReference type="PANTHER" id="PTHR44591:SF23">
    <property type="entry name" value="CHEY SUBFAMILY"/>
    <property type="match status" value="1"/>
</dbReference>
<sequence>MKKILVIDDEHDILKLLRRILENAGYCVTMTDNGKDAEKLLEKELFHLVITDIIMPEKEGMEMIFFIRKHCPETKIIAISGGGKLSPDSYLTIAHTAGADTVIQKPFENSELLREVKQLL</sequence>
<dbReference type="SUPFAM" id="SSF52172">
    <property type="entry name" value="CheY-like"/>
    <property type="match status" value="1"/>
</dbReference>